<protein>
    <submittedName>
        <fullName evidence="1">Uncharacterized protein</fullName>
    </submittedName>
</protein>
<dbReference type="AlphaFoldDB" id="A0A6N4XS87"/>
<reference evidence="1 2" key="1">
    <citation type="submission" date="2020-01" db="EMBL/GenBank/DDBJ databases">
        <authorList>
            <person name="Rodrigo-Torres L."/>
            <person name="Arahal R. D."/>
            <person name="Lucena T."/>
        </authorList>
    </citation>
    <scope>NUCLEOTIDE SEQUENCE [LARGE SCALE GENOMIC DNA]</scope>
    <source>
        <strain evidence="1 2">CECT 9393</strain>
    </source>
</reference>
<evidence type="ECO:0000313" key="2">
    <source>
        <dbReference type="Proteomes" id="UP000445309"/>
    </source>
</evidence>
<dbReference type="RefSeq" id="WP_162074017.1">
    <property type="nucleotide sequence ID" value="NZ_CACVBY010000095.1"/>
</dbReference>
<accession>A0A6N4XS87</accession>
<organism evidence="1 2">
    <name type="scientific">Chryseobacterium fistulae</name>
    <dbReference type="NCBI Taxonomy" id="2675058"/>
    <lineage>
        <taxon>Bacteria</taxon>
        <taxon>Pseudomonadati</taxon>
        <taxon>Bacteroidota</taxon>
        <taxon>Flavobacteriia</taxon>
        <taxon>Flavobacteriales</taxon>
        <taxon>Weeksellaceae</taxon>
        <taxon>Chryseobacterium group</taxon>
        <taxon>Chryseobacterium</taxon>
    </lineage>
</organism>
<name>A0A6N4XS87_9FLAO</name>
<keyword evidence="2" id="KW-1185">Reference proteome</keyword>
<dbReference type="EMBL" id="CACVBY010000095">
    <property type="protein sequence ID" value="CAA7392078.1"/>
    <property type="molecule type" value="Genomic_DNA"/>
</dbReference>
<sequence length="297" mass="34918">METDVIFRYSFKEFESNYDTDLSQWLEDYPDATERDFLIELKGIYDEFVRWSGRNYFRGYKVEHFESRMSPYDDVYLSGESTTNWFGIEKYHEVLSDKIKRHIMTVVNADPHDVDFMEYYFDCNYAELELPYEFDPYIHSVLKNFFDYDNDLDMLVINKKLAKNFEFSVIKIADYIDERLKNVHIKKEPVKKITIPATAIVSPPVTEENEPKPKINTSCSVQVALLKELGFFDLPSIKEMSSAQKEYIISRLLNKSERDVRGNINALNPDSGEDLSKYTSPTDTTIQKAIRIIKEKQ</sequence>
<gene>
    <name evidence="1" type="ORF">CHRY9393_03037</name>
</gene>
<dbReference type="Proteomes" id="UP000445309">
    <property type="component" value="Unassembled WGS sequence"/>
</dbReference>
<evidence type="ECO:0000313" key="1">
    <source>
        <dbReference type="EMBL" id="CAA7392078.1"/>
    </source>
</evidence>
<proteinExistence type="predicted"/>